<dbReference type="InterPro" id="IPR002052">
    <property type="entry name" value="DNA_methylase_N6_adenine_CS"/>
</dbReference>
<dbReference type="InterPro" id="IPR029063">
    <property type="entry name" value="SAM-dependent_MTases_sf"/>
</dbReference>
<evidence type="ECO:0000256" key="3">
    <source>
        <dbReference type="ARBA" id="ARBA00022679"/>
    </source>
</evidence>
<reference evidence="7 8" key="1">
    <citation type="journal article" date="2011" name="Proc. Natl. Acad. Sci. U.S.A.">
        <title>Evolutionary erosion of yeast sex chromosomes by mating-type switching accidents.</title>
        <authorList>
            <person name="Gordon J.L."/>
            <person name="Armisen D."/>
            <person name="Proux-Wera E."/>
            <person name="Oheigeartaigh S.S."/>
            <person name="Byrne K.P."/>
            <person name="Wolfe K.H."/>
        </authorList>
    </citation>
    <scope>NUCLEOTIDE SEQUENCE [LARGE SCALE GENOMIC DNA]</scope>
    <source>
        <strain evidence="8">ATCC 24235 / CBS 4417 / NBRC 1672 / NRRL Y-8282 / UCD 70-5</strain>
    </source>
</reference>
<dbReference type="PANTHER" id="PTHR18895">
    <property type="entry name" value="HEMK METHYLTRANSFERASE"/>
    <property type="match status" value="1"/>
</dbReference>
<dbReference type="InterPro" id="IPR007848">
    <property type="entry name" value="Small_mtfrase_dom"/>
</dbReference>
<evidence type="ECO:0000256" key="2">
    <source>
        <dbReference type="ARBA" id="ARBA00022603"/>
    </source>
</evidence>
<accession>G8BRU0</accession>
<keyword evidence="8" id="KW-1185">Reference proteome</keyword>
<evidence type="ECO:0000313" key="8">
    <source>
        <dbReference type="Proteomes" id="UP000005666"/>
    </source>
</evidence>
<organism evidence="7 8">
    <name type="scientific">Tetrapisispora phaffii (strain ATCC 24235 / CBS 4417 / NBRC 1672 / NRRL Y-8282 / UCD 70-5)</name>
    <name type="common">Yeast</name>
    <name type="synonym">Fabospora phaffii</name>
    <dbReference type="NCBI Taxonomy" id="1071381"/>
    <lineage>
        <taxon>Eukaryota</taxon>
        <taxon>Fungi</taxon>
        <taxon>Dikarya</taxon>
        <taxon>Ascomycota</taxon>
        <taxon>Saccharomycotina</taxon>
        <taxon>Saccharomycetes</taxon>
        <taxon>Saccharomycetales</taxon>
        <taxon>Saccharomycetaceae</taxon>
        <taxon>Tetrapisispora</taxon>
    </lineage>
</organism>
<dbReference type="EC" id="2.1.1.297" evidence="1"/>
<dbReference type="InterPro" id="IPR004556">
    <property type="entry name" value="HemK-like"/>
</dbReference>
<dbReference type="RefSeq" id="XP_003684900.1">
    <property type="nucleotide sequence ID" value="XM_003684852.1"/>
</dbReference>
<evidence type="ECO:0000259" key="6">
    <source>
        <dbReference type="Pfam" id="PF05175"/>
    </source>
</evidence>
<dbReference type="STRING" id="1071381.G8BRU0"/>
<dbReference type="GO" id="GO:0032259">
    <property type="term" value="P:methylation"/>
    <property type="evidence" value="ECO:0007669"/>
    <property type="project" value="UniProtKB-KW"/>
</dbReference>
<dbReference type="NCBIfam" id="TIGR00536">
    <property type="entry name" value="hemK_fam"/>
    <property type="match status" value="1"/>
</dbReference>
<evidence type="ECO:0000313" key="7">
    <source>
        <dbReference type="EMBL" id="CCE62466.1"/>
    </source>
</evidence>
<dbReference type="KEGG" id="tpf:TPHA_0C03130"/>
<dbReference type="GO" id="GO:0005739">
    <property type="term" value="C:mitochondrion"/>
    <property type="evidence" value="ECO:0007669"/>
    <property type="project" value="TreeGrafter"/>
</dbReference>
<evidence type="ECO:0000256" key="4">
    <source>
        <dbReference type="ARBA" id="ARBA00022691"/>
    </source>
</evidence>
<dbReference type="OMA" id="MPRIPYS"/>
<dbReference type="Pfam" id="PF05175">
    <property type="entry name" value="MTS"/>
    <property type="match status" value="1"/>
</dbReference>
<dbReference type="OrthoDB" id="269872at2759"/>
<gene>
    <name evidence="7" type="primary">TPHA0C03130</name>
    <name evidence="7" type="ordered locus">TPHA_0C03130</name>
</gene>
<dbReference type="InterPro" id="IPR050320">
    <property type="entry name" value="N5-glutamine_MTase"/>
</dbReference>
<evidence type="ECO:0000256" key="1">
    <source>
        <dbReference type="ARBA" id="ARBA00012771"/>
    </source>
</evidence>
<dbReference type="Gene3D" id="3.40.50.150">
    <property type="entry name" value="Vaccinia Virus protein VP39"/>
    <property type="match status" value="1"/>
</dbReference>
<dbReference type="CDD" id="cd02440">
    <property type="entry name" value="AdoMet_MTases"/>
    <property type="match status" value="1"/>
</dbReference>
<dbReference type="HOGENOM" id="CLU_018398_0_2_1"/>
<dbReference type="GO" id="GO:0003676">
    <property type="term" value="F:nucleic acid binding"/>
    <property type="evidence" value="ECO:0007669"/>
    <property type="project" value="InterPro"/>
</dbReference>
<dbReference type="SUPFAM" id="SSF53335">
    <property type="entry name" value="S-adenosyl-L-methionine-dependent methyltransferases"/>
    <property type="match status" value="1"/>
</dbReference>
<dbReference type="GeneID" id="11533624"/>
<dbReference type="eggNOG" id="KOG2904">
    <property type="taxonomic scope" value="Eukaryota"/>
</dbReference>
<sequence>MPRISPRVMHDAFKINYCLPLLLPECRTIENAQQEYKWIHSELSLKSASLNELDKTIKLACIQRFHHVPLQYILRSQPFGYINISCKKNVLIPRWETEEWTLDFVNSIKKYKNSIESLYSQQNKLNVVDLCTGTGCIALLLRHEFNKILDKPNIVQISAFDCSKHALRLADHNKQHSANEPLDISIKKMNVLRDKIDLKEYQNRKIDILLCNPPYIPRSQFIRHTSKSVRFFEPKLALIGNEEFYENLVDIWLSNINSFIYEVGNQEQIDLVKKLVSKNRHIVGDWVVDQKNDSNRQPRLVFGYRNTSSDKCQLLKHIFDNFSKLKEAHFYD</sequence>
<keyword evidence="3" id="KW-0808">Transferase</keyword>
<feature type="domain" description="Methyltransferase small" evidence="6">
    <location>
        <begin position="123"/>
        <end position="216"/>
    </location>
</feature>
<dbReference type="Proteomes" id="UP000005666">
    <property type="component" value="Chromosome 3"/>
</dbReference>
<evidence type="ECO:0000256" key="5">
    <source>
        <dbReference type="ARBA" id="ARBA00048391"/>
    </source>
</evidence>
<dbReference type="PROSITE" id="PS00092">
    <property type="entry name" value="N6_MTASE"/>
    <property type="match status" value="1"/>
</dbReference>
<comment type="catalytic activity">
    <reaction evidence="5">
        <text>L-glutaminyl-[peptide chain release factor] + S-adenosyl-L-methionine = N(5)-methyl-L-glutaminyl-[peptide chain release factor] + S-adenosyl-L-homocysteine + H(+)</text>
        <dbReference type="Rhea" id="RHEA:42896"/>
        <dbReference type="Rhea" id="RHEA-COMP:10271"/>
        <dbReference type="Rhea" id="RHEA-COMP:10272"/>
        <dbReference type="ChEBI" id="CHEBI:15378"/>
        <dbReference type="ChEBI" id="CHEBI:30011"/>
        <dbReference type="ChEBI" id="CHEBI:57856"/>
        <dbReference type="ChEBI" id="CHEBI:59789"/>
        <dbReference type="ChEBI" id="CHEBI:61891"/>
        <dbReference type="EC" id="2.1.1.297"/>
    </reaction>
</comment>
<dbReference type="AlphaFoldDB" id="G8BRU0"/>
<protein>
    <recommendedName>
        <fullName evidence="1">peptide chain release factor N(5)-glutamine methyltransferase</fullName>
        <ecNumber evidence="1">2.1.1.297</ecNumber>
    </recommendedName>
</protein>
<proteinExistence type="predicted"/>
<dbReference type="PANTHER" id="PTHR18895:SF74">
    <property type="entry name" value="MTRF1L RELEASE FACTOR GLUTAMINE METHYLTRANSFERASE"/>
    <property type="match status" value="1"/>
</dbReference>
<dbReference type="GO" id="GO:0006451">
    <property type="term" value="P:translational readthrough"/>
    <property type="evidence" value="ECO:0007669"/>
    <property type="project" value="EnsemblFungi"/>
</dbReference>
<dbReference type="EMBL" id="HE612858">
    <property type="protein sequence ID" value="CCE62466.1"/>
    <property type="molecule type" value="Genomic_DNA"/>
</dbReference>
<dbReference type="GO" id="GO:0102559">
    <property type="term" value="F:peptide chain release factor N(5)-glutamine methyltransferase activity"/>
    <property type="evidence" value="ECO:0007669"/>
    <property type="project" value="UniProtKB-EC"/>
</dbReference>
<name>G8BRU0_TETPH</name>
<keyword evidence="2" id="KW-0489">Methyltransferase</keyword>
<keyword evidence="4" id="KW-0949">S-adenosyl-L-methionine</keyword>